<evidence type="ECO:0000256" key="1">
    <source>
        <dbReference type="SAM" id="Phobius"/>
    </source>
</evidence>
<dbReference type="RefSeq" id="WP_326077014.1">
    <property type="nucleotide sequence ID" value="NZ_JARRTL010000045.1"/>
</dbReference>
<keyword evidence="1" id="KW-0472">Membrane</keyword>
<reference evidence="2 3" key="1">
    <citation type="submission" date="2023-03" db="EMBL/GenBank/DDBJ databases">
        <title>Agriculturally important microbes genome sequencing.</title>
        <authorList>
            <person name="Dunlap C."/>
        </authorList>
    </citation>
    <scope>NUCLEOTIDE SEQUENCE [LARGE SCALE GENOMIC DNA]</scope>
    <source>
        <strain evidence="2 3">CBP-3203</strain>
    </source>
</reference>
<gene>
    <name evidence="2" type="ORF">P8828_24280</name>
</gene>
<accession>A0ABU6HCL6</accession>
<feature type="transmembrane region" description="Helical" evidence="1">
    <location>
        <begin position="17"/>
        <end position="34"/>
    </location>
</feature>
<name>A0ABU6HCL6_9BACI</name>
<evidence type="ECO:0000313" key="2">
    <source>
        <dbReference type="EMBL" id="MEC0487867.1"/>
    </source>
</evidence>
<dbReference type="Proteomes" id="UP001341297">
    <property type="component" value="Unassembled WGS sequence"/>
</dbReference>
<protein>
    <submittedName>
        <fullName evidence="2">Uncharacterized protein</fullName>
    </submittedName>
</protein>
<keyword evidence="1" id="KW-0812">Transmembrane</keyword>
<feature type="non-terminal residue" evidence="2">
    <location>
        <position position="1"/>
    </location>
</feature>
<comment type="caution">
    <text evidence="2">The sequence shown here is derived from an EMBL/GenBank/DDBJ whole genome shotgun (WGS) entry which is preliminary data.</text>
</comment>
<proteinExistence type="predicted"/>
<keyword evidence="1" id="KW-1133">Transmembrane helix</keyword>
<keyword evidence="3" id="KW-1185">Reference proteome</keyword>
<organism evidence="2 3">
    <name type="scientific">Bacillus glycinifermentans</name>
    <dbReference type="NCBI Taxonomy" id="1664069"/>
    <lineage>
        <taxon>Bacteria</taxon>
        <taxon>Bacillati</taxon>
        <taxon>Bacillota</taxon>
        <taxon>Bacilli</taxon>
        <taxon>Bacillales</taxon>
        <taxon>Bacillaceae</taxon>
        <taxon>Bacillus</taxon>
    </lineage>
</organism>
<evidence type="ECO:0000313" key="3">
    <source>
        <dbReference type="Proteomes" id="UP001341297"/>
    </source>
</evidence>
<dbReference type="EMBL" id="JARRTL010000045">
    <property type="protein sequence ID" value="MEC0487867.1"/>
    <property type="molecule type" value="Genomic_DNA"/>
</dbReference>
<feature type="transmembrane region" description="Helical" evidence="1">
    <location>
        <begin position="40"/>
        <end position="58"/>
    </location>
</feature>
<sequence length="63" mass="6711">TEMDGGGRFMSQKTERILSYVLGVGLAFSAGLNIDKETLITLPIAALAIILFGIVVAVDKDEK</sequence>